<evidence type="ECO:0000313" key="3">
    <source>
        <dbReference type="Proteomes" id="UP001201163"/>
    </source>
</evidence>
<dbReference type="Proteomes" id="UP001201163">
    <property type="component" value="Unassembled WGS sequence"/>
</dbReference>
<organism evidence="2 3">
    <name type="scientific">Lactarius akahatsu</name>
    <dbReference type="NCBI Taxonomy" id="416441"/>
    <lineage>
        <taxon>Eukaryota</taxon>
        <taxon>Fungi</taxon>
        <taxon>Dikarya</taxon>
        <taxon>Basidiomycota</taxon>
        <taxon>Agaricomycotina</taxon>
        <taxon>Agaricomycetes</taxon>
        <taxon>Russulales</taxon>
        <taxon>Russulaceae</taxon>
        <taxon>Lactarius</taxon>
    </lineage>
</organism>
<comment type="caution">
    <text evidence="2">The sequence shown here is derived from an EMBL/GenBank/DDBJ whole genome shotgun (WGS) entry which is preliminary data.</text>
</comment>
<evidence type="ECO:0000256" key="1">
    <source>
        <dbReference type="SAM" id="MobiDB-lite"/>
    </source>
</evidence>
<reference evidence="2" key="1">
    <citation type="submission" date="2022-01" db="EMBL/GenBank/DDBJ databases">
        <title>Comparative genomics reveals a dynamic genome evolution in the ectomycorrhizal milk-cap (Lactarius) mushrooms.</title>
        <authorList>
            <consortium name="DOE Joint Genome Institute"/>
            <person name="Lebreton A."/>
            <person name="Tang N."/>
            <person name="Kuo A."/>
            <person name="LaButti K."/>
            <person name="Drula E."/>
            <person name="Barry K."/>
            <person name="Clum A."/>
            <person name="Lipzen A."/>
            <person name="Mousain D."/>
            <person name="Ng V."/>
            <person name="Wang R."/>
            <person name="Wang X."/>
            <person name="Dai Y."/>
            <person name="Henrissat B."/>
            <person name="Grigoriev I.V."/>
            <person name="Guerin-Laguette A."/>
            <person name="Yu F."/>
            <person name="Martin F.M."/>
        </authorList>
    </citation>
    <scope>NUCLEOTIDE SEQUENCE</scope>
    <source>
        <strain evidence="2">QP</strain>
    </source>
</reference>
<dbReference type="AlphaFoldDB" id="A0AAD4LJC5"/>
<accession>A0AAD4LJC5</accession>
<name>A0AAD4LJC5_9AGAM</name>
<keyword evidence="3" id="KW-1185">Reference proteome</keyword>
<evidence type="ECO:0000313" key="2">
    <source>
        <dbReference type="EMBL" id="KAH8989471.1"/>
    </source>
</evidence>
<feature type="region of interest" description="Disordered" evidence="1">
    <location>
        <begin position="60"/>
        <end position="80"/>
    </location>
</feature>
<protein>
    <submittedName>
        <fullName evidence="2">Uncharacterized protein</fullName>
    </submittedName>
</protein>
<sequence>MREGAVHVTLAFQLFPLTSYQAVVPVSWRSEAGSTAVLDHTLRSHHRGSKYVFIFFRFPSRRPHPNPRSASGLGFSKTSF</sequence>
<gene>
    <name evidence="2" type="ORF">EDB92DRAFT_871505</name>
</gene>
<proteinExistence type="predicted"/>
<dbReference type="EMBL" id="JAKELL010000037">
    <property type="protein sequence ID" value="KAH8989471.1"/>
    <property type="molecule type" value="Genomic_DNA"/>
</dbReference>